<accession>A0A4R4TF85</accession>
<reference evidence="2 3" key="1">
    <citation type="submission" date="2019-03" db="EMBL/GenBank/DDBJ databases">
        <title>Draft genome sequences of novel Actinobacteria.</title>
        <authorList>
            <person name="Sahin N."/>
            <person name="Ay H."/>
            <person name="Saygin H."/>
        </authorList>
    </citation>
    <scope>NUCLEOTIDE SEQUENCE [LARGE SCALE GENOMIC DNA]</scope>
    <source>
        <strain evidence="2 3">DSM 41900</strain>
    </source>
</reference>
<feature type="region of interest" description="Disordered" evidence="1">
    <location>
        <begin position="60"/>
        <end position="138"/>
    </location>
</feature>
<dbReference type="EMBL" id="SMKI01000085">
    <property type="protein sequence ID" value="TDC76097.1"/>
    <property type="molecule type" value="Genomic_DNA"/>
</dbReference>
<comment type="caution">
    <text evidence="2">The sequence shown here is derived from an EMBL/GenBank/DDBJ whole genome shotgun (WGS) entry which is preliminary data.</text>
</comment>
<evidence type="ECO:0000256" key="1">
    <source>
        <dbReference type="SAM" id="MobiDB-lite"/>
    </source>
</evidence>
<gene>
    <name evidence="2" type="ORF">E1283_10650</name>
</gene>
<name>A0A4R4TF85_9ACTN</name>
<organism evidence="2 3">
    <name type="scientific">Streptomyces hainanensis</name>
    <dbReference type="NCBI Taxonomy" id="402648"/>
    <lineage>
        <taxon>Bacteria</taxon>
        <taxon>Bacillati</taxon>
        <taxon>Actinomycetota</taxon>
        <taxon>Actinomycetes</taxon>
        <taxon>Kitasatosporales</taxon>
        <taxon>Streptomycetaceae</taxon>
        <taxon>Streptomyces</taxon>
    </lineage>
</organism>
<keyword evidence="3" id="KW-1185">Reference proteome</keyword>
<dbReference type="Proteomes" id="UP000295345">
    <property type="component" value="Unassembled WGS sequence"/>
</dbReference>
<evidence type="ECO:0000313" key="2">
    <source>
        <dbReference type="EMBL" id="TDC76097.1"/>
    </source>
</evidence>
<protein>
    <submittedName>
        <fullName evidence="2">Uncharacterized protein</fullName>
    </submittedName>
</protein>
<feature type="compositionally biased region" description="Basic residues" evidence="1">
    <location>
        <begin position="104"/>
        <end position="115"/>
    </location>
</feature>
<dbReference type="OrthoDB" id="9784339at2"/>
<evidence type="ECO:0000313" key="3">
    <source>
        <dbReference type="Proteomes" id="UP000295345"/>
    </source>
</evidence>
<proteinExistence type="predicted"/>
<sequence length="138" mass="15002">MADDKADSCDLLCLDLPVAEEIRARMPDARSAELEQAAMGAKALADPVRLTIAAALLPEPARVHPVDHHADGAFRDTGGHERPPDRLGTHDEPHVQPAGDHPATIRRARKPKRRPVSTTPRRGEKRPRFDPASGIAPK</sequence>
<dbReference type="RefSeq" id="WP_132817712.1">
    <property type="nucleotide sequence ID" value="NZ_SMKI01000085.1"/>
</dbReference>
<feature type="compositionally biased region" description="Basic and acidic residues" evidence="1">
    <location>
        <begin position="61"/>
        <end position="94"/>
    </location>
</feature>
<dbReference type="AlphaFoldDB" id="A0A4R4TF85"/>